<sequence length="147" mass="17023">MIRIVLLLVLITLALSAREPKQINLTNQGTIAGMYITRFRTKRIAAYLGIPYAEPPIDFRRFMAPEYTVLTSWDGVRNATLYAPDCMQSEAKSDDVQQRTWNKHDELFMKLLDSQLEQPRKKEFSEDCLYLNVYVPADGENSEICFH</sequence>
<evidence type="ECO:0000259" key="5">
    <source>
        <dbReference type="Pfam" id="PF00135"/>
    </source>
</evidence>
<reference evidence="6" key="1">
    <citation type="submission" date="2021-12" db="EMBL/GenBank/DDBJ databases">
        <authorList>
            <person name="King R."/>
        </authorList>
    </citation>
    <scope>NUCLEOTIDE SEQUENCE</scope>
</reference>
<dbReference type="Gene3D" id="3.40.50.1820">
    <property type="entry name" value="alpha/beta hydrolase"/>
    <property type="match status" value="1"/>
</dbReference>
<evidence type="ECO:0000256" key="1">
    <source>
        <dbReference type="ARBA" id="ARBA00005964"/>
    </source>
</evidence>
<evidence type="ECO:0000313" key="7">
    <source>
        <dbReference type="Proteomes" id="UP001153714"/>
    </source>
</evidence>
<organism evidence="6 7">
    <name type="scientific">Diatraea saccharalis</name>
    <name type="common">sugarcane borer</name>
    <dbReference type="NCBI Taxonomy" id="40085"/>
    <lineage>
        <taxon>Eukaryota</taxon>
        <taxon>Metazoa</taxon>
        <taxon>Ecdysozoa</taxon>
        <taxon>Arthropoda</taxon>
        <taxon>Hexapoda</taxon>
        <taxon>Insecta</taxon>
        <taxon>Pterygota</taxon>
        <taxon>Neoptera</taxon>
        <taxon>Endopterygota</taxon>
        <taxon>Lepidoptera</taxon>
        <taxon>Glossata</taxon>
        <taxon>Ditrysia</taxon>
        <taxon>Pyraloidea</taxon>
        <taxon>Crambidae</taxon>
        <taxon>Crambinae</taxon>
        <taxon>Diatraea</taxon>
    </lineage>
</organism>
<keyword evidence="7" id="KW-1185">Reference proteome</keyword>
<feature type="chain" id="PRO_5040221079" description="Carboxylesterase type B domain-containing protein" evidence="4">
    <location>
        <begin position="17"/>
        <end position="147"/>
    </location>
</feature>
<dbReference type="PROSITE" id="PS00941">
    <property type="entry name" value="CARBOXYLESTERASE_B_2"/>
    <property type="match status" value="1"/>
</dbReference>
<proteinExistence type="inferred from homology"/>
<dbReference type="EMBL" id="OU893333">
    <property type="protein sequence ID" value="CAG9788636.1"/>
    <property type="molecule type" value="Genomic_DNA"/>
</dbReference>
<dbReference type="InterPro" id="IPR019819">
    <property type="entry name" value="Carboxylesterase_B_CS"/>
</dbReference>
<evidence type="ECO:0000256" key="4">
    <source>
        <dbReference type="SAM" id="SignalP"/>
    </source>
</evidence>
<name>A0A9N9WC50_9NEOP</name>
<evidence type="ECO:0000256" key="2">
    <source>
        <dbReference type="ARBA" id="ARBA00022729"/>
    </source>
</evidence>
<accession>A0A9N9WC50</accession>
<protein>
    <recommendedName>
        <fullName evidence="5">Carboxylesterase type B domain-containing protein</fullName>
    </recommendedName>
</protein>
<dbReference type="InterPro" id="IPR002018">
    <property type="entry name" value="CarbesteraseB"/>
</dbReference>
<feature type="domain" description="Carboxylesterase type B" evidence="5">
    <location>
        <begin position="25"/>
        <end position="141"/>
    </location>
</feature>
<dbReference type="InterPro" id="IPR051093">
    <property type="entry name" value="Neuroligin/BSAL"/>
</dbReference>
<feature type="signal peptide" evidence="4">
    <location>
        <begin position="1"/>
        <end position="16"/>
    </location>
</feature>
<dbReference type="InterPro" id="IPR029058">
    <property type="entry name" value="AB_hydrolase_fold"/>
</dbReference>
<dbReference type="SUPFAM" id="SSF53474">
    <property type="entry name" value="alpha/beta-Hydrolases"/>
    <property type="match status" value="1"/>
</dbReference>
<dbReference type="Pfam" id="PF00135">
    <property type="entry name" value="COesterase"/>
    <property type="match status" value="1"/>
</dbReference>
<comment type="similarity">
    <text evidence="1">Belongs to the type-B carboxylesterase/lipase family.</text>
</comment>
<dbReference type="AlphaFoldDB" id="A0A9N9WC50"/>
<dbReference type="Proteomes" id="UP001153714">
    <property type="component" value="Chromosome 2"/>
</dbReference>
<gene>
    <name evidence="6" type="ORF">DIATSA_LOCUS6431</name>
</gene>
<evidence type="ECO:0000313" key="6">
    <source>
        <dbReference type="EMBL" id="CAG9788636.1"/>
    </source>
</evidence>
<evidence type="ECO:0000256" key="3">
    <source>
        <dbReference type="ARBA" id="ARBA00023180"/>
    </source>
</evidence>
<keyword evidence="3" id="KW-0325">Glycoprotein</keyword>
<reference evidence="6" key="2">
    <citation type="submission" date="2022-10" db="EMBL/GenBank/DDBJ databases">
        <authorList>
            <consortium name="ENA_rothamsted_submissions"/>
            <consortium name="culmorum"/>
            <person name="King R."/>
        </authorList>
    </citation>
    <scope>NUCLEOTIDE SEQUENCE</scope>
</reference>
<dbReference type="PANTHER" id="PTHR43903">
    <property type="entry name" value="NEUROLIGIN"/>
    <property type="match status" value="1"/>
</dbReference>
<dbReference type="OrthoDB" id="408631at2759"/>
<keyword evidence="2 4" id="KW-0732">Signal</keyword>